<accession>A0A915DCP1</accession>
<name>A0A915DCP1_9BILA</name>
<evidence type="ECO:0000313" key="2">
    <source>
        <dbReference type="WBParaSite" id="jg18030"/>
    </source>
</evidence>
<sequence length="141" mass="16483">MDRSLSCGEVTEETRDPTEEFVFFLFGGKQNYDKAHSSEDPEEKELFDQIDGKVLQLHTLRVNPSDPNSLQTWIEIIQEIIDIVNQLKPQEPVQELAAAQPEPKFTESLNNFKNSKIKVHYNMANTRWHYYAPLLIIWKTF</sequence>
<keyword evidence="1" id="KW-1185">Reference proteome</keyword>
<proteinExistence type="predicted"/>
<dbReference type="WBParaSite" id="jg18030">
    <property type="protein sequence ID" value="jg18030"/>
    <property type="gene ID" value="jg18030"/>
</dbReference>
<organism evidence="1 2">
    <name type="scientific">Ditylenchus dipsaci</name>
    <dbReference type="NCBI Taxonomy" id="166011"/>
    <lineage>
        <taxon>Eukaryota</taxon>
        <taxon>Metazoa</taxon>
        <taxon>Ecdysozoa</taxon>
        <taxon>Nematoda</taxon>
        <taxon>Chromadorea</taxon>
        <taxon>Rhabditida</taxon>
        <taxon>Tylenchina</taxon>
        <taxon>Tylenchomorpha</taxon>
        <taxon>Sphaerularioidea</taxon>
        <taxon>Anguinidae</taxon>
        <taxon>Anguininae</taxon>
        <taxon>Ditylenchus</taxon>
    </lineage>
</organism>
<evidence type="ECO:0000313" key="1">
    <source>
        <dbReference type="Proteomes" id="UP000887574"/>
    </source>
</evidence>
<dbReference type="AlphaFoldDB" id="A0A915DCP1"/>
<protein>
    <submittedName>
        <fullName evidence="2">PH domain-containing protein</fullName>
    </submittedName>
</protein>
<reference evidence="2" key="1">
    <citation type="submission" date="2022-11" db="UniProtKB">
        <authorList>
            <consortium name="WormBaseParasite"/>
        </authorList>
    </citation>
    <scope>IDENTIFICATION</scope>
</reference>
<dbReference type="Proteomes" id="UP000887574">
    <property type="component" value="Unplaced"/>
</dbReference>